<dbReference type="GO" id="GO:0003924">
    <property type="term" value="F:GTPase activity"/>
    <property type="evidence" value="ECO:0007669"/>
    <property type="project" value="InterPro"/>
</dbReference>
<evidence type="ECO:0000256" key="1">
    <source>
        <dbReference type="ARBA" id="ARBA00022741"/>
    </source>
</evidence>
<keyword evidence="1" id="KW-0547">Nucleotide-binding</keyword>
<dbReference type="GO" id="GO:0005525">
    <property type="term" value="F:GTP binding"/>
    <property type="evidence" value="ECO:0007669"/>
    <property type="project" value="UniProtKB-KW"/>
</dbReference>
<dbReference type="PANTHER" id="PTHR24073">
    <property type="entry name" value="DRAB5-RELATED"/>
    <property type="match status" value="1"/>
</dbReference>
<proteinExistence type="predicted"/>
<dbReference type="PRINTS" id="PR00449">
    <property type="entry name" value="RASTRNSFRMNG"/>
</dbReference>
<dbReference type="WBParaSite" id="TMUE_1000004401.1">
    <property type="protein sequence ID" value="TMUE_1000004401.1"/>
    <property type="gene ID" value="WBGene00288153"/>
</dbReference>
<evidence type="ECO:0000256" key="2">
    <source>
        <dbReference type="ARBA" id="ARBA00023134"/>
    </source>
</evidence>
<accession>A0A5S6QAP3</accession>
<dbReference type="SUPFAM" id="SSF52540">
    <property type="entry name" value="P-loop containing nucleoside triphosphate hydrolases"/>
    <property type="match status" value="1"/>
</dbReference>
<dbReference type="AlphaFoldDB" id="A0A5S6QAP3"/>
<name>A0A5S6QAP3_TRIMR</name>
<dbReference type="Proteomes" id="UP000046395">
    <property type="component" value="Unassembled WGS sequence"/>
</dbReference>
<organism evidence="3 4">
    <name type="scientific">Trichuris muris</name>
    <name type="common">Mouse whipworm</name>
    <dbReference type="NCBI Taxonomy" id="70415"/>
    <lineage>
        <taxon>Eukaryota</taxon>
        <taxon>Metazoa</taxon>
        <taxon>Ecdysozoa</taxon>
        <taxon>Nematoda</taxon>
        <taxon>Enoplea</taxon>
        <taxon>Dorylaimia</taxon>
        <taxon>Trichinellida</taxon>
        <taxon>Trichuridae</taxon>
        <taxon>Trichuris</taxon>
    </lineage>
</organism>
<keyword evidence="2" id="KW-0342">GTP-binding</keyword>
<evidence type="ECO:0000313" key="3">
    <source>
        <dbReference type="Proteomes" id="UP000046395"/>
    </source>
</evidence>
<dbReference type="STRING" id="70415.A0A5S6QAP3"/>
<dbReference type="Pfam" id="PF00071">
    <property type="entry name" value="Ras"/>
    <property type="match status" value="1"/>
</dbReference>
<dbReference type="Gene3D" id="3.40.50.300">
    <property type="entry name" value="P-loop containing nucleotide triphosphate hydrolases"/>
    <property type="match status" value="1"/>
</dbReference>
<dbReference type="PROSITE" id="PS51419">
    <property type="entry name" value="RAB"/>
    <property type="match status" value="1"/>
</dbReference>
<protein>
    <submittedName>
        <fullName evidence="4">Uncharacterized protein</fullName>
    </submittedName>
</protein>
<sequence>MVYVKLVVVGDSNTGKTSFVRSLLKMKHSNYWFLSDELPEPTLGAKVDVFRHSYKCEFSNDDVHTVELFDIGGSSFYRDIRGVFYTGTDGIIFVYSAARPNAFTSLLNWITEVLHKQVQGGEQPVPARILSSELPLQRETQMPVLVVGTKLDLVNNWGRVRHFDGILERVLYCDPHAEEITLSNRIPIAHGSPAFVALNKFLDRVVLRKTEPIVRTFAGGQRNNPIHKWASRSSF</sequence>
<keyword evidence="3" id="KW-1185">Reference proteome</keyword>
<dbReference type="InterPro" id="IPR001806">
    <property type="entry name" value="Small_GTPase"/>
</dbReference>
<dbReference type="InterPro" id="IPR027417">
    <property type="entry name" value="P-loop_NTPase"/>
</dbReference>
<reference evidence="4" key="1">
    <citation type="submission" date="2019-12" db="UniProtKB">
        <authorList>
            <consortium name="WormBaseParasite"/>
        </authorList>
    </citation>
    <scope>IDENTIFICATION</scope>
</reference>
<evidence type="ECO:0000313" key="4">
    <source>
        <dbReference type="WBParaSite" id="TMUE_1000004401.1"/>
    </source>
</evidence>